<evidence type="ECO:0000256" key="6">
    <source>
        <dbReference type="ARBA" id="ARBA00022729"/>
    </source>
</evidence>
<comment type="caution">
    <text evidence="11">The sequence shown here is derived from an EMBL/GenBank/DDBJ whole genome shotgun (WGS) entry which is preliminary data.</text>
</comment>
<dbReference type="InterPro" id="IPR043142">
    <property type="entry name" value="PapC-like_C_sf"/>
</dbReference>
<dbReference type="InterPro" id="IPR000015">
    <property type="entry name" value="Fimb_usher"/>
</dbReference>
<dbReference type="Pfam" id="PF13954">
    <property type="entry name" value="PapC_N"/>
    <property type="match status" value="1"/>
</dbReference>
<dbReference type="Gene3D" id="3.10.20.410">
    <property type="match status" value="1"/>
</dbReference>
<comment type="similarity">
    <text evidence="2">Belongs to the fimbrial export usher family.</text>
</comment>
<feature type="domain" description="PapC-like C-terminal" evidence="9">
    <location>
        <begin position="756"/>
        <end position="818"/>
    </location>
</feature>
<accession>A0A2U2AEN8</accession>
<dbReference type="SUPFAM" id="SSF141729">
    <property type="entry name" value="FimD N-terminal domain-like"/>
    <property type="match status" value="1"/>
</dbReference>
<evidence type="ECO:0000313" key="12">
    <source>
        <dbReference type="Proteomes" id="UP000245020"/>
    </source>
</evidence>
<dbReference type="Gene3D" id="2.60.40.2070">
    <property type="match status" value="1"/>
</dbReference>
<comment type="subcellular location">
    <subcellularLocation>
        <location evidence="1">Cell outer membrane</location>
        <topology evidence="1">Multi-pass membrane protein</topology>
    </subcellularLocation>
</comment>
<evidence type="ECO:0000256" key="3">
    <source>
        <dbReference type="ARBA" id="ARBA00022448"/>
    </source>
</evidence>
<keyword evidence="8" id="KW-0998">Cell outer membrane</keyword>
<dbReference type="Pfam" id="PF00577">
    <property type="entry name" value="Usher"/>
    <property type="match status" value="1"/>
</dbReference>
<evidence type="ECO:0000256" key="2">
    <source>
        <dbReference type="ARBA" id="ARBA00008064"/>
    </source>
</evidence>
<dbReference type="Pfam" id="PF13953">
    <property type="entry name" value="PapC_C"/>
    <property type="match status" value="1"/>
</dbReference>
<keyword evidence="7" id="KW-0472">Membrane</keyword>
<keyword evidence="5" id="KW-0812">Transmembrane</keyword>
<name>A0A2U2AEN8_9GAMM</name>
<dbReference type="InterPro" id="IPR042186">
    <property type="entry name" value="FimD_plug_dom"/>
</dbReference>
<keyword evidence="4" id="KW-1134">Transmembrane beta strand</keyword>
<dbReference type="GO" id="GO:0009279">
    <property type="term" value="C:cell outer membrane"/>
    <property type="evidence" value="ECO:0007669"/>
    <property type="project" value="UniProtKB-SubCell"/>
</dbReference>
<dbReference type="AlphaFoldDB" id="A0A2U2AEN8"/>
<evidence type="ECO:0000256" key="5">
    <source>
        <dbReference type="ARBA" id="ARBA00022692"/>
    </source>
</evidence>
<evidence type="ECO:0000256" key="7">
    <source>
        <dbReference type="ARBA" id="ARBA00023136"/>
    </source>
</evidence>
<dbReference type="GO" id="GO:0009297">
    <property type="term" value="P:pilus assembly"/>
    <property type="evidence" value="ECO:0007669"/>
    <property type="project" value="InterPro"/>
</dbReference>
<dbReference type="InterPro" id="IPR025949">
    <property type="entry name" value="PapC-like_C"/>
</dbReference>
<proteinExistence type="inferred from homology"/>
<evidence type="ECO:0000256" key="4">
    <source>
        <dbReference type="ARBA" id="ARBA00022452"/>
    </source>
</evidence>
<dbReference type="PANTHER" id="PTHR30451:SF4">
    <property type="entry name" value="OUTER MEMBRANE USHER PROTEIN YQIG-RELATED"/>
    <property type="match status" value="1"/>
</dbReference>
<dbReference type="PANTHER" id="PTHR30451">
    <property type="entry name" value="OUTER MEMBRANE USHER PROTEIN"/>
    <property type="match status" value="1"/>
</dbReference>
<evidence type="ECO:0000256" key="1">
    <source>
        <dbReference type="ARBA" id="ARBA00004571"/>
    </source>
</evidence>
<evidence type="ECO:0000259" key="10">
    <source>
        <dbReference type="Pfam" id="PF13954"/>
    </source>
</evidence>
<dbReference type="Proteomes" id="UP000245020">
    <property type="component" value="Unassembled WGS sequence"/>
</dbReference>
<evidence type="ECO:0000256" key="8">
    <source>
        <dbReference type="ARBA" id="ARBA00023237"/>
    </source>
</evidence>
<evidence type="ECO:0000313" key="11">
    <source>
        <dbReference type="EMBL" id="PWD81122.1"/>
    </source>
</evidence>
<keyword evidence="6" id="KW-0732">Signal</keyword>
<evidence type="ECO:0008006" key="13">
    <source>
        <dbReference type="Google" id="ProtNLM"/>
    </source>
</evidence>
<dbReference type="Gene3D" id="2.60.40.2610">
    <property type="entry name" value="Outer membrane usher protein FimD, plug domain"/>
    <property type="match status" value="1"/>
</dbReference>
<protein>
    <recommendedName>
        <fullName evidence="13">PapC N-terminal domain-containing protein</fullName>
    </recommendedName>
</protein>
<keyword evidence="3" id="KW-0813">Transport</keyword>
<dbReference type="InterPro" id="IPR025885">
    <property type="entry name" value="PapC_N"/>
</dbReference>
<dbReference type="InterPro" id="IPR037224">
    <property type="entry name" value="PapC_N_sf"/>
</dbReference>
<dbReference type="EMBL" id="QEWQ01000003">
    <property type="protein sequence ID" value="PWD81122.1"/>
    <property type="molecule type" value="Genomic_DNA"/>
</dbReference>
<keyword evidence="12" id="KW-1185">Reference proteome</keyword>
<gene>
    <name evidence="11" type="ORF">DC083_04275</name>
</gene>
<feature type="domain" description="PapC N-terminal" evidence="10">
    <location>
        <begin position="30"/>
        <end position="177"/>
    </location>
</feature>
<dbReference type="Gene3D" id="2.60.40.3110">
    <property type="match status" value="1"/>
</dbReference>
<sequence length="831" mass="93063">MRSPIFSMTRSVSYLLLIGSIVSSYADAVEFNTSVLQSMGLENIDLSAFNGDNEQFAGKYLADIELNEQNLYYNHPIHFYIKDNESRVCFTSELLSDLPLSSELRSGVQKEPSHTTDIGNCYAFEEYDPAILVEYDEEKQKLKLRIPHAYVVDFDSYWIPPSQRDYGISGLILDYNLLQTFSHSKNNGYSYSNNRFSSYGVMGFNIGRFRFRTNYQYDPNATKKFERTQTYAFTDIGSLNAQLYVGELRSSTNLFESVQFKGATLFTDENMMPNYLQGYAPQISGTANSTAIVTVRQYSNIIKQIQVPPGPFTIRNLPSYISGIVTVTVEESDGQTHEFEVELSSVPFLTRPGAFRYNVNIGELDSRYGRNKVRDKFITTDGSYGLSNTISVNGGINYTFNRDYQAYSLGLGLNLNFLGALSFDITRSENKVDPNKNLSGQSYRFNYAKRFNQNTSLNLVGYRFSSREYTTLNNYVDMKSHDYEQLQLEKNRLSLSVSQYIPDLDLSVTATGSKSTYWNQKSNSYYNISFSKTINKGLFERTRVTFNLGHNRSRDYKNNTVGLYVNIPLGNDAGNISYNNSYNGGSETISQQLTYYNKGLGGNYSVGVSMNNKRDFSGSVDYALNANYNTNLAYGNFNSNVSYSDHQQFASASFNGSLTLTQHGLATHPYVFDDSSRLIVDTDVSGVGFIGNSAKSNIFGLAGIANIPDYTKQTYLIDNDNLPNNVDIPDNVLETTSTKGAIIYRDTHAIGGEKALVRIILPNGEHPPFGATIYRENGADTEVGMIADNGLTYLAGLNNKSTFIVKWGLDQSCKLQITSTDLADLSDVMCQ</sequence>
<dbReference type="OrthoDB" id="6554712at2"/>
<dbReference type="GO" id="GO:0015473">
    <property type="term" value="F:fimbrial usher porin activity"/>
    <property type="evidence" value="ECO:0007669"/>
    <property type="project" value="InterPro"/>
</dbReference>
<evidence type="ECO:0000259" key="9">
    <source>
        <dbReference type="Pfam" id="PF13953"/>
    </source>
</evidence>
<organism evidence="11 12">
    <name type="scientific">Ignatzschineria ureiclastica</name>
    <dbReference type="NCBI Taxonomy" id="472582"/>
    <lineage>
        <taxon>Bacteria</taxon>
        <taxon>Pseudomonadati</taxon>
        <taxon>Pseudomonadota</taxon>
        <taxon>Gammaproteobacteria</taxon>
        <taxon>Cardiobacteriales</taxon>
        <taxon>Ignatzschineriaceae</taxon>
        <taxon>Ignatzschineria</taxon>
    </lineage>
</organism>
<reference evidence="12" key="1">
    <citation type="submission" date="2018-05" db="EMBL/GenBank/DDBJ databases">
        <title>Ignatzschineria dubaiensis sp. nov., isolated from necrotic foot tissues of dromedaries (Camelus dromedarius) and associated maggots in Dubai, United Arab Emirates.</title>
        <authorList>
            <person name="Tsang C.C."/>
            <person name="Tang J.Y.M."/>
            <person name="Fong J.Y.H."/>
            <person name="Kinne J."/>
            <person name="Lee H.H."/>
            <person name="Joseph M."/>
            <person name="Jose S."/>
            <person name="Schuster R.K."/>
            <person name="Tang Y."/>
            <person name="Sivakumar S."/>
            <person name="Chen J.H.K."/>
            <person name="Teng J.L.L."/>
            <person name="Lau S.K.P."/>
            <person name="Wernery U."/>
            <person name="Woo P.C.Y."/>
        </authorList>
    </citation>
    <scope>NUCLEOTIDE SEQUENCE [LARGE SCALE GENOMIC DNA]</scope>
    <source>
        <strain evidence="12">KCTC 22644</strain>
    </source>
</reference>